<evidence type="ECO:0000256" key="2">
    <source>
        <dbReference type="ARBA" id="ARBA00012657"/>
    </source>
</evidence>
<proteinExistence type="inferred from homology"/>
<evidence type="ECO:0000259" key="7">
    <source>
        <dbReference type="Pfam" id="PF02057"/>
    </source>
</evidence>
<keyword evidence="10" id="KW-1185">Reference proteome</keyword>
<dbReference type="InterPro" id="IPR013785">
    <property type="entry name" value="Aldolase_TIM"/>
</dbReference>
<dbReference type="RefSeq" id="WP_242712241.1">
    <property type="nucleotide sequence ID" value="NZ_JALDAX010000014.1"/>
</dbReference>
<feature type="domain" description="Glycosyl hydrolase family 59 catalytic" evidence="7">
    <location>
        <begin position="61"/>
        <end position="352"/>
    </location>
</feature>
<feature type="domain" description="Glycosyl hydrolase family 59 C-terminal lectin" evidence="8">
    <location>
        <begin position="521"/>
        <end position="680"/>
    </location>
</feature>
<comment type="similarity">
    <text evidence="1">Belongs to the glycosyl hydrolase 59 family.</text>
</comment>
<dbReference type="InterPro" id="IPR017853">
    <property type="entry name" value="GH"/>
</dbReference>
<sequence length="686" mass="73714">MLGTERRSGALRRLPGRAARAVCALAVSCLALVAPATARADNGTPPVQQIVVDGAGTGRVFDGIGAISGGGGTSRLLVDYPEPERSRILDYLFKPGYGASLQILKVEIGSDTNSSNGAEPSHMRTPTQVDCNRGYEWWLMEQAQKRNPDIRFYGLEWGAPGWFDAGFWSEDNIDYLMKWIGCAQQHDLHIDYLGGWNEKGWDAAWYGKLKAALVRHGHGDVKVVAADNAGWQVATDMKNDPAFDAATDVVGIHYPCSAVHCSSSPDALSLDKPLFASESGWNNYLTGATRLAAEMNHEYVDSRITAFINWPAAYAWYPTVQMQGSGLLQANEPWSGHYDLGPTLWTIAQTAQFTRPGWSYVDSASGYLDGGGTYVTLRSPGPRPSYTTVFETTGASAPQNVSVTPTGKLPRGALHRWTTTLESTDPADWFVRGHDVAPDAKGGHGITLQPGTVTTLTTMPGGKGRAAASAPRTRTMALPYRESFDSYRIAATPRYVSDMEGAFQVAPCAGAPQAASGSRGTGRCLRQSITTPPTKWSRVAAPLTLSGDSRWTDYTVSAKVLIDHTGTASLLGRVVNQLNNVGTGRVNAWQGYYMKLSDSGTWSLEVLAPDKTTRVLASGSLSSAGADTWHRVSLGFSGETITARIDGTEVAQVSDATYDHGQVGLGLDSYTTSQFDDLTVLPSRHA</sequence>
<evidence type="ECO:0000256" key="1">
    <source>
        <dbReference type="ARBA" id="ARBA00005637"/>
    </source>
</evidence>
<dbReference type="EC" id="3.2.1.46" evidence="2"/>
<dbReference type="InterPro" id="IPR049161">
    <property type="entry name" value="GH59_cat"/>
</dbReference>
<accession>A0ABS9XQA5</accession>
<evidence type="ECO:0000256" key="4">
    <source>
        <dbReference type="ARBA" id="ARBA00022963"/>
    </source>
</evidence>
<dbReference type="PANTHER" id="PTHR15172">
    <property type="entry name" value="GALACTOCEREBROSIDASE"/>
    <property type="match status" value="1"/>
</dbReference>
<evidence type="ECO:0000256" key="6">
    <source>
        <dbReference type="SAM" id="SignalP"/>
    </source>
</evidence>
<dbReference type="Gene3D" id="2.60.120.560">
    <property type="entry name" value="Exo-inulinase, domain 1"/>
    <property type="match status" value="1"/>
</dbReference>
<evidence type="ECO:0000256" key="5">
    <source>
        <dbReference type="ARBA" id="ARBA00033098"/>
    </source>
</evidence>
<keyword evidence="4" id="KW-0442">Lipid degradation</keyword>
<dbReference type="Proteomes" id="UP001165270">
    <property type="component" value="Unassembled WGS sequence"/>
</dbReference>
<dbReference type="Pfam" id="PF21708">
    <property type="entry name" value="Glyco_hydro_59_C"/>
    <property type="match status" value="1"/>
</dbReference>
<dbReference type="InterPro" id="IPR001286">
    <property type="entry name" value="Glyco_hydro_59"/>
</dbReference>
<dbReference type="Gene3D" id="3.20.20.80">
    <property type="entry name" value="Glycosidases"/>
    <property type="match status" value="1"/>
</dbReference>
<comment type="caution">
    <text evidence="9">The sequence shown here is derived from an EMBL/GenBank/DDBJ whole genome shotgun (WGS) entry which is preliminary data.</text>
</comment>
<keyword evidence="4" id="KW-0443">Lipid metabolism</keyword>
<feature type="signal peptide" evidence="6">
    <location>
        <begin position="1"/>
        <end position="40"/>
    </location>
</feature>
<organism evidence="9 10">
    <name type="scientific">Streptomyces spinosisporus</name>
    <dbReference type="NCBI Taxonomy" id="2927582"/>
    <lineage>
        <taxon>Bacteria</taxon>
        <taxon>Bacillati</taxon>
        <taxon>Actinomycetota</taxon>
        <taxon>Actinomycetes</taxon>
        <taxon>Kitasatosporales</taxon>
        <taxon>Streptomycetaceae</taxon>
        <taxon>Streptomyces</taxon>
    </lineage>
</organism>
<evidence type="ECO:0000313" key="10">
    <source>
        <dbReference type="Proteomes" id="UP001165270"/>
    </source>
</evidence>
<dbReference type="PANTHER" id="PTHR15172:SF1">
    <property type="entry name" value="GALACTOCEREBROSIDASE"/>
    <property type="match status" value="1"/>
</dbReference>
<feature type="chain" id="PRO_5045724054" description="galactosylceramidase" evidence="6">
    <location>
        <begin position="41"/>
        <end position="686"/>
    </location>
</feature>
<dbReference type="PRINTS" id="PR00850">
    <property type="entry name" value="GLHYDRLASE59"/>
</dbReference>
<dbReference type="SUPFAM" id="SSF51445">
    <property type="entry name" value="(Trans)glycosidases"/>
    <property type="match status" value="1"/>
</dbReference>
<reference evidence="9" key="1">
    <citation type="submission" date="2022-03" db="EMBL/GenBank/DDBJ databases">
        <title>Streptomyces 7R015 and 7R016 isolated from Barleria lupulina in Thailand.</title>
        <authorList>
            <person name="Kanchanasin P."/>
            <person name="Phongsopitanun W."/>
            <person name="Tanasupawat S."/>
        </authorList>
    </citation>
    <scope>NUCLEOTIDE SEQUENCE</scope>
    <source>
        <strain evidence="9">7R016</strain>
    </source>
</reference>
<name>A0ABS9XQA5_9ACTN</name>
<keyword evidence="3" id="KW-0746">Sphingolipid metabolism</keyword>
<dbReference type="Gene3D" id="3.20.20.70">
    <property type="entry name" value="Aldolase class I"/>
    <property type="match status" value="1"/>
</dbReference>
<dbReference type="Pfam" id="PF02057">
    <property type="entry name" value="Glyco_hydro_59"/>
    <property type="match status" value="1"/>
</dbReference>
<evidence type="ECO:0000259" key="8">
    <source>
        <dbReference type="Pfam" id="PF21708"/>
    </source>
</evidence>
<gene>
    <name evidence="9" type="ORF">MQN93_31495</name>
</gene>
<dbReference type="EMBL" id="JALDAX010000014">
    <property type="protein sequence ID" value="MCI3244253.1"/>
    <property type="molecule type" value="Genomic_DNA"/>
</dbReference>
<evidence type="ECO:0000256" key="3">
    <source>
        <dbReference type="ARBA" id="ARBA00022919"/>
    </source>
</evidence>
<keyword evidence="6" id="KW-0732">Signal</keyword>
<protein>
    <recommendedName>
        <fullName evidence="2">galactosylceramidase</fullName>
        <ecNumber evidence="2">3.2.1.46</ecNumber>
    </recommendedName>
    <alternativeName>
        <fullName evidence="5">Galactosylceramidase</fullName>
    </alternativeName>
</protein>
<dbReference type="InterPro" id="IPR049162">
    <property type="entry name" value="GH59_C"/>
</dbReference>
<evidence type="ECO:0000313" key="9">
    <source>
        <dbReference type="EMBL" id="MCI3244253.1"/>
    </source>
</evidence>